<evidence type="ECO:0000256" key="1">
    <source>
        <dbReference type="SAM" id="MobiDB-lite"/>
    </source>
</evidence>
<evidence type="ECO:0000313" key="2">
    <source>
        <dbReference type="EMBL" id="CDN40514.1"/>
    </source>
</evidence>
<keyword evidence="3" id="KW-1185">Reference proteome</keyword>
<dbReference type="AlphaFoldDB" id="A0A292IHU2"/>
<dbReference type="KEGG" id="mamp:MAMA39_03940"/>
<name>A0A292IHU2_9MOLU</name>
<feature type="region of interest" description="Disordered" evidence="1">
    <location>
        <begin position="31"/>
        <end position="144"/>
    </location>
</feature>
<dbReference type="EMBL" id="HG937516">
    <property type="protein sequence ID" value="CDN40514.1"/>
    <property type="molecule type" value="Genomic_DNA"/>
</dbReference>
<accession>A0A292IHU2</accession>
<gene>
    <name evidence="2" type="ORF">MAMA39_03940</name>
</gene>
<feature type="compositionally biased region" description="Pro residues" evidence="1">
    <location>
        <begin position="77"/>
        <end position="99"/>
    </location>
</feature>
<feature type="compositionally biased region" description="Low complexity" evidence="1">
    <location>
        <begin position="52"/>
        <end position="76"/>
    </location>
</feature>
<evidence type="ECO:0000313" key="3">
    <source>
        <dbReference type="Proteomes" id="UP000261764"/>
    </source>
</evidence>
<proteinExistence type="predicted"/>
<dbReference type="RefSeq" id="WP_343251134.1">
    <property type="nucleotide sequence ID" value="NZ_HG937516.1"/>
</dbReference>
<protein>
    <submittedName>
        <fullName evidence="2">Uncharacterized protein</fullName>
    </submittedName>
</protein>
<sequence length="232" mass="25816">MFKKKQPTEFEKYVMKHEQEIEIARRRLLAKEQGVAPDAPQVAPPMPPSRPMPSTIPSRPMPSTIPSRPMPSTIPSRPMPLGTPVPAPKPMPEPTPTPEPEMEVKPVESETETSADTPKRKGFLGLFKKDKGATQQVDADETKADETASGADVVVEGLKQFANDSKLEVIELDYDIQGKEIIFKLSFSNKPLVADGSDIKEVKAEPRYPLKKINYHKVLNQFVSNLKSVFEI</sequence>
<dbReference type="Proteomes" id="UP000261764">
    <property type="component" value="Chromosome I"/>
</dbReference>
<feature type="compositionally biased region" description="Pro residues" evidence="1">
    <location>
        <begin position="42"/>
        <end position="51"/>
    </location>
</feature>
<reference evidence="2 3" key="1">
    <citation type="journal article" date="2015" name="Clin. Infect. Dis.">
        <title>Genomic Investigations unmask Mycoplasma amphoriforme, a new respiratory pathogen.</title>
        <authorList>
            <person name="Gillespie S.H."/>
            <person name="Ling C.L."/>
            <person name="Oravcova K."/>
            <person name="Pinheiro M."/>
            <person name="Wells L."/>
            <person name="Bryant J.M."/>
            <person name="McHugh T.D."/>
            <person name="Bebear C."/>
            <person name="Webster D."/>
            <person name="Harris S.R."/>
            <person name="Seth-Smith H.M."/>
            <person name="Thomson N.R."/>
        </authorList>
    </citation>
    <scope>NUCLEOTIDE SEQUENCE [LARGE SCALE GENOMIC DNA]</scope>
    <source>
        <strain evidence="2 3">A39</strain>
    </source>
</reference>
<organism evidence="2 3">
    <name type="scientific">Mycoplasma amphoriforme A39</name>
    <dbReference type="NCBI Taxonomy" id="572419"/>
    <lineage>
        <taxon>Bacteria</taxon>
        <taxon>Bacillati</taxon>
        <taxon>Mycoplasmatota</taxon>
        <taxon>Mollicutes</taxon>
        <taxon>Mycoplasmataceae</taxon>
        <taxon>Mycoplasma</taxon>
    </lineage>
</organism>